<dbReference type="EMBL" id="JADBEB010000001">
    <property type="protein sequence ID" value="MBE1484663.1"/>
    <property type="molecule type" value="Genomic_DNA"/>
</dbReference>
<gene>
    <name evidence="1" type="ORF">H4W31_000301</name>
</gene>
<accession>A0A927QWP9</accession>
<dbReference type="AlphaFoldDB" id="A0A927QWP9"/>
<dbReference type="Gene3D" id="1.10.150.20">
    <property type="entry name" value="5' to 3' exonuclease, C-terminal subdomain"/>
    <property type="match status" value="1"/>
</dbReference>
<comment type="caution">
    <text evidence="1">The sequence shown here is derived from an EMBL/GenBank/DDBJ whole genome shotgun (WGS) entry which is preliminary data.</text>
</comment>
<reference evidence="1" key="1">
    <citation type="submission" date="2020-10" db="EMBL/GenBank/DDBJ databases">
        <title>Sequencing the genomes of 1000 actinobacteria strains.</title>
        <authorList>
            <person name="Klenk H.-P."/>
        </authorList>
    </citation>
    <scope>NUCLEOTIDE SEQUENCE</scope>
    <source>
        <strain evidence="1">DSM 46832</strain>
    </source>
</reference>
<name>A0A927QWP9_9ACTN</name>
<organism evidence="1 2">
    <name type="scientific">Plantactinospora soyae</name>
    <dbReference type="NCBI Taxonomy" id="1544732"/>
    <lineage>
        <taxon>Bacteria</taxon>
        <taxon>Bacillati</taxon>
        <taxon>Actinomycetota</taxon>
        <taxon>Actinomycetes</taxon>
        <taxon>Micromonosporales</taxon>
        <taxon>Micromonosporaceae</taxon>
        <taxon>Plantactinospora</taxon>
    </lineage>
</organism>
<evidence type="ECO:0000313" key="2">
    <source>
        <dbReference type="Proteomes" id="UP000649753"/>
    </source>
</evidence>
<dbReference type="Proteomes" id="UP000649753">
    <property type="component" value="Unassembled WGS sequence"/>
</dbReference>
<evidence type="ECO:0000313" key="1">
    <source>
        <dbReference type="EMBL" id="MBE1484663.1"/>
    </source>
</evidence>
<dbReference type="SUPFAM" id="SSF47789">
    <property type="entry name" value="C-terminal domain of RNA polymerase alpha subunit"/>
    <property type="match status" value="1"/>
</dbReference>
<sequence>MDSSLGTLPKIGAPATRTLNNAGYTALRELAGVPRAELAKLHGMGPKALEIIQSALEEHNLSLG</sequence>
<protein>
    <submittedName>
        <fullName evidence="1">3-deoxy-D-arabino-heptulosonate 7-phosphate (DAHP) synthase</fullName>
    </submittedName>
</protein>
<proteinExistence type="predicted"/>
<keyword evidence="2" id="KW-1185">Reference proteome</keyword>